<dbReference type="Pfam" id="PF03739">
    <property type="entry name" value="LptF_LptG"/>
    <property type="match status" value="1"/>
</dbReference>
<protein>
    <submittedName>
        <fullName evidence="10">LPS export ABC transporter permease LptG</fullName>
    </submittedName>
</protein>
<evidence type="ECO:0000313" key="11">
    <source>
        <dbReference type="Proteomes" id="UP000501367"/>
    </source>
</evidence>
<feature type="transmembrane region" description="Helical" evidence="9">
    <location>
        <begin position="275"/>
        <end position="293"/>
    </location>
</feature>
<comment type="subunit">
    <text evidence="8">Component of the lipopolysaccharide transport and assembly complex. The LptBFG transporter is composed of two ATP-binding proteins (LptB) and two transmembrane proteins (LptF and LptG).</text>
</comment>
<dbReference type="RefSeq" id="WP_168757942.1">
    <property type="nucleotide sequence ID" value="NZ_CP051487.1"/>
</dbReference>
<name>A0AAE6ZW97_9PSED</name>
<dbReference type="Proteomes" id="UP000501367">
    <property type="component" value="Chromosome"/>
</dbReference>
<dbReference type="PANTHER" id="PTHR33529:SF2">
    <property type="entry name" value="LIPOPOLYSACCHARIDE EXPORT SYSTEM PERMEASE PROTEIN LPTG"/>
    <property type="match status" value="1"/>
</dbReference>
<dbReference type="InterPro" id="IPR005495">
    <property type="entry name" value="LptG/LptF_permease"/>
</dbReference>
<evidence type="ECO:0000256" key="8">
    <source>
        <dbReference type="ARBA" id="ARBA00026081"/>
    </source>
</evidence>
<evidence type="ECO:0000256" key="5">
    <source>
        <dbReference type="ARBA" id="ARBA00022692"/>
    </source>
</evidence>
<evidence type="ECO:0000256" key="3">
    <source>
        <dbReference type="ARBA" id="ARBA00007725"/>
    </source>
</evidence>
<keyword evidence="7 9" id="KW-0472">Membrane</keyword>
<feature type="transmembrane region" description="Helical" evidence="9">
    <location>
        <begin position="95"/>
        <end position="117"/>
    </location>
</feature>
<gene>
    <name evidence="10" type="primary">lptG</name>
    <name evidence="10" type="ORF">HGP31_13675</name>
</gene>
<organism evidence="10 11">
    <name type="scientific">Pseudomonas umsongensis</name>
    <dbReference type="NCBI Taxonomy" id="198618"/>
    <lineage>
        <taxon>Bacteria</taxon>
        <taxon>Pseudomonadati</taxon>
        <taxon>Pseudomonadota</taxon>
        <taxon>Gammaproteobacteria</taxon>
        <taxon>Pseudomonadales</taxon>
        <taxon>Pseudomonadaceae</taxon>
        <taxon>Pseudomonas</taxon>
    </lineage>
</organism>
<evidence type="ECO:0000256" key="2">
    <source>
        <dbReference type="ARBA" id="ARBA00004651"/>
    </source>
</evidence>
<reference evidence="10 11" key="1">
    <citation type="submission" date="2020-04" db="EMBL/GenBank/DDBJ databases">
        <authorList>
            <person name="Yao Y."/>
            <person name="He Z."/>
        </authorList>
    </citation>
    <scope>NUCLEOTIDE SEQUENCE [LARGE SCALE GENOMIC DNA]</scope>
    <source>
        <strain evidence="10 11">CY-1</strain>
    </source>
</reference>
<feature type="transmembrane region" description="Helical" evidence="9">
    <location>
        <begin position="12"/>
        <end position="30"/>
    </location>
</feature>
<accession>A0AAE6ZW97</accession>
<feature type="transmembrane region" description="Helical" evidence="9">
    <location>
        <begin position="333"/>
        <end position="355"/>
    </location>
</feature>
<dbReference type="GeneID" id="72194638"/>
<dbReference type="GO" id="GO:0043190">
    <property type="term" value="C:ATP-binding cassette (ABC) transporter complex"/>
    <property type="evidence" value="ECO:0007669"/>
    <property type="project" value="InterPro"/>
</dbReference>
<comment type="similarity">
    <text evidence="3">Belongs to the LptF/LptG family.</text>
</comment>
<dbReference type="KEGG" id="pum:HGP31_13675"/>
<evidence type="ECO:0000256" key="1">
    <source>
        <dbReference type="ARBA" id="ARBA00002265"/>
    </source>
</evidence>
<evidence type="ECO:0000313" key="10">
    <source>
        <dbReference type="EMBL" id="QJC79314.1"/>
    </source>
</evidence>
<dbReference type="GO" id="GO:0055085">
    <property type="term" value="P:transmembrane transport"/>
    <property type="evidence" value="ECO:0007669"/>
    <property type="project" value="InterPro"/>
</dbReference>
<keyword evidence="6 9" id="KW-1133">Transmembrane helix</keyword>
<evidence type="ECO:0000256" key="6">
    <source>
        <dbReference type="ARBA" id="ARBA00022989"/>
    </source>
</evidence>
<dbReference type="InterPro" id="IPR030923">
    <property type="entry name" value="LptG"/>
</dbReference>
<sequence length="360" mass="39258">MKVLDRYITRHVFFGFAAAAALLLPLFTTLDLVGELDDVAPGGYRLSQAIEVVFLTLPRRVVELGPFIALLGGIAALGQLSATRELTVMRATGLSIARIGFTATLAGLALALSWAALDEWVASPLQQNGLELRNEAIAAGAQASNDQGSVWARQDDQIVRIGNLAHKRLPVNIEIFRFDNDRSLVSYIFAETADILDAGQWRLNNVQVKQWDQGAETTQQLDQMPWRSIFGSARLGDITLPTESLSARQLYRYIAYLKGSGQPSAQYEMAMWQKLGRPILTLAMILFAIPFAFAQPRSPNLGARLALGALVGLMVYVSNQIIVNLGLLLKMNILVTTLGPALVLLAVAIVIVAYLDRGSR</sequence>
<keyword evidence="4" id="KW-1003">Cell membrane</keyword>
<proteinExistence type="inferred from homology"/>
<keyword evidence="5 9" id="KW-0812">Transmembrane</keyword>
<dbReference type="PANTHER" id="PTHR33529">
    <property type="entry name" value="SLR0882 PROTEIN-RELATED"/>
    <property type="match status" value="1"/>
</dbReference>
<dbReference type="NCBIfam" id="TIGR04408">
    <property type="entry name" value="LptG_lptG"/>
    <property type="match status" value="1"/>
</dbReference>
<dbReference type="GO" id="GO:0015920">
    <property type="term" value="P:lipopolysaccharide transport"/>
    <property type="evidence" value="ECO:0007669"/>
    <property type="project" value="TreeGrafter"/>
</dbReference>
<evidence type="ECO:0000256" key="7">
    <source>
        <dbReference type="ARBA" id="ARBA00023136"/>
    </source>
</evidence>
<comment type="subcellular location">
    <subcellularLocation>
        <location evidence="2">Cell membrane</location>
        <topology evidence="2">Multi-pass membrane protein</topology>
    </subcellularLocation>
</comment>
<evidence type="ECO:0000256" key="9">
    <source>
        <dbReference type="SAM" id="Phobius"/>
    </source>
</evidence>
<dbReference type="EMBL" id="CP051487">
    <property type="protein sequence ID" value="QJC79314.1"/>
    <property type="molecule type" value="Genomic_DNA"/>
</dbReference>
<feature type="transmembrane region" description="Helical" evidence="9">
    <location>
        <begin position="64"/>
        <end position="83"/>
    </location>
</feature>
<dbReference type="AlphaFoldDB" id="A0AAE6ZW97"/>
<comment type="function">
    <text evidence="1">Part of the ABC transporter complex LptBFG involved in the translocation of lipopolysaccharide (LPS) from the inner membrane to the outer membrane.</text>
</comment>
<evidence type="ECO:0000256" key="4">
    <source>
        <dbReference type="ARBA" id="ARBA00022475"/>
    </source>
</evidence>
<feature type="transmembrane region" description="Helical" evidence="9">
    <location>
        <begin position="305"/>
        <end position="327"/>
    </location>
</feature>